<dbReference type="Gene3D" id="1.10.260.40">
    <property type="entry name" value="lambda repressor-like DNA-binding domains"/>
    <property type="match status" value="1"/>
</dbReference>
<dbReference type="Pfam" id="PF01381">
    <property type="entry name" value="HTH_3"/>
    <property type="match status" value="1"/>
</dbReference>
<dbReference type="SUPFAM" id="SSF47413">
    <property type="entry name" value="lambda repressor-like DNA-binding domains"/>
    <property type="match status" value="1"/>
</dbReference>
<dbReference type="InterPro" id="IPR001387">
    <property type="entry name" value="Cro/C1-type_HTH"/>
</dbReference>
<gene>
    <name evidence="2" type="ORF">BCAMP_00955</name>
</gene>
<name>W7CYW3_9LIST</name>
<reference evidence="2 3" key="1">
    <citation type="submission" date="2012-12" db="EMBL/GenBank/DDBJ databases">
        <title>Novel taxa of Listeriaceae from agricultural environments in the United States.</title>
        <authorList>
            <person name="den Bakker H.C."/>
            <person name="Allred A."/>
            <person name="Warchocki S."/>
            <person name="Wright E.M."/>
            <person name="Burrell A."/>
            <person name="Nightingale K.K."/>
            <person name="Kephart D."/>
            <person name="Wiedmann M."/>
        </authorList>
    </citation>
    <scope>NUCLEOTIDE SEQUENCE [LARGE SCALE GENOMIC DNA]</scope>
    <source>
        <strain evidence="2 3">FSL F6-1037</strain>
    </source>
</reference>
<evidence type="ECO:0000313" key="3">
    <source>
        <dbReference type="Proteomes" id="UP000019243"/>
    </source>
</evidence>
<sequence length="62" mass="7285">MRKWLVVIRKGKKLTQENVARETGISRTAYAMYEYGQRNPTVKTAKKVATILGFDWTRFFDD</sequence>
<dbReference type="AlphaFoldDB" id="W7CYW3"/>
<proteinExistence type="predicted"/>
<evidence type="ECO:0000313" key="2">
    <source>
        <dbReference type="EMBL" id="EUJ41940.1"/>
    </source>
</evidence>
<organism evidence="2 3">
    <name type="scientific">Brochothrix campestris FSL F6-1037</name>
    <dbReference type="NCBI Taxonomy" id="1265861"/>
    <lineage>
        <taxon>Bacteria</taxon>
        <taxon>Bacillati</taxon>
        <taxon>Bacillota</taxon>
        <taxon>Bacilli</taxon>
        <taxon>Bacillales</taxon>
        <taxon>Listeriaceae</taxon>
        <taxon>Brochothrix</taxon>
    </lineage>
</organism>
<dbReference type="CDD" id="cd00093">
    <property type="entry name" value="HTH_XRE"/>
    <property type="match status" value="1"/>
</dbReference>
<dbReference type="SMART" id="SM00530">
    <property type="entry name" value="HTH_XRE"/>
    <property type="match status" value="1"/>
</dbReference>
<dbReference type="GO" id="GO:0003677">
    <property type="term" value="F:DNA binding"/>
    <property type="evidence" value="ECO:0007669"/>
    <property type="project" value="InterPro"/>
</dbReference>
<dbReference type="RefSeq" id="WP_035312945.1">
    <property type="nucleotide sequence ID" value="NZ_AODH01000004.1"/>
</dbReference>
<protein>
    <submittedName>
        <fullName evidence="2">XRE family transcriptional regulator</fullName>
    </submittedName>
</protein>
<keyword evidence="3" id="KW-1185">Reference proteome</keyword>
<dbReference type="InterPro" id="IPR010982">
    <property type="entry name" value="Lambda_DNA-bd_dom_sf"/>
</dbReference>
<evidence type="ECO:0000259" key="1">
    <source>
        <dbReference type="PROSITE" id="PS50943"/>
    </source>
</evidence>
<dbReference type="EMBL" id="AODH01000004">
    <property type="protein sequence ID" value="EUJ41940.1"/>
    <property type="molecule type" value="Genomic_DNA"/>
</dbReference>
<dbReference type="OrthoDB" id="1859224at2"/>
<comment type="caution">
    <text evidence="2">The sequence shown here is derived from an EMBL/GenBank/DDBJ whole genome shotgun (WGS) entry which is preliminary data.</text>
</comment>
<dbReference type="Proteomes" id="UP000019243">
    <property type="component" value="Unassembled WGS sequence"/>
</dbReference>
<accession>W7CYW3</accession>
<feature type="domain" description="HTH cro/C1-type" evidence="1">
    <location>
        <begin position="5"/>
        <end position="59"/>
    </location>
</feature>
<dbReference type="STRING" id="1265861.BCAMP_00955"/>
<dbReference type="PROSITE" id="PS50943">
    <property type="entry name" value="HTH_CROC1"/>
    <property type="match status" value="1"/>
</dbReference>